<dbReference type="VEuPathDB" id="FungiDB:ASPFODRAFT_573342"/>
<evidence type="ECO:0000313" key="2">
    <source>
        <dbReference type="Proteomes" id="UP000184063"/>
    </source>
</evidence>
<proteinExistence type="predicted"/>
<gene>
    <name evidence="1" type="ORF">ASPFODRAFT_573342</name>
</gene>
<sequence>MQWQRFQILSRSLLTISGQYPQRAEQFCCYALVREGCLFFLREESKFPYYLLPCLSIISYPSLIQHLYCYGYYRPWGVYYHEHFI</sequence>
<dbReference type="AlphaFoldDB" id="A0A1M3TL53"/>
<dbReference type="Proteomes" id="UP000184063">
    <property type="component" value="Unassembled WGS sequence"/>
</dbReference>
<reference evidence="2" key="1">
    <citation type="journal article" date="2017" name="Genome Biol.">
        <title>Comparative genomics reveals high biological diversity and specific adaptations in the industrially and medically important fungal genus Aspergillus.</title>
        <authorList>
            <person name="de Vries R.P."/>
            <person name="Riley R."/>
            <person name="Wiebenga A."/>
            <person name="Aguilar-Osorio G."/>
            <person name="Amillis S."/>
            <person name="Uchima C.A."/>
            <person name="Anderluh G."/>
            <person name="Asadollahi M."/>
            <person name="Askin M."/>
            <person name="Barry K."/>
            <person name="Battaglia E."/>
            <person name="Bayram O."/>
            <person name="Benocci T."/>
            <person name="Braus-Stromeyer S.A."/>
            <person name="Caldana C."/>
            <person name="Canovas D."/>
            <person name="Cerqueira G.C."/>
            <person name="Chen F."/>
            <person name="Chen W."/>
            <person name="Choi C."/>
            <person name="Clum A."/>
            <person name="Dos Santos R.A."/>
            <person name="Damasio A.R."/>
            <person name="Diallinas G."/>
            <person name="Emri T."/>
            <person name="Fekete E."/>
            <person name="Flipphi M."/>
            <person name="Freyberg S."/>
            <person name="Gallo A."/>
            <person name="Gournas C."/>
            <person name="Habgood R."/>
            <person name="Hainaut M."/>
            <person name="Harispe M.L."/>
            <person name="Henrissat B."/>
            <person name="Hilden K.S."/>
            <person name="Hope R."/>
            <person name="Hossain A."/>
            <person name="Karabika E."/>
            <person name="Karaffa L."/>
            <person name="Karanyi Z."/>
            <person name="Krasevec N."/>
            <person name="Kuo A."/>
            <person name="Kusch H."/>
            <person name="LaButti K."/>
            <person name="Lagendijk E.L."/>
            <person name="Lapidus A."/>
            <person name="Levasseur A."/>
            <person name="Lindquist E."/>
            <person name="Lipzen A."/>
            <person name="Logrieco A.F."/>
            <person name="MacCabe A."/>
            <person name="Maekelae M.R."/>
            <person name="Malavazi I."/>
            <person name="Melin P."/>
            <person name="Meyer V."/>
            <person name="Mielnichuk N."/>
            <person name="Miskei M."/>
            <person name="Molnar A.P."/>
            <person name="Mule G."/>
            <person name="Ngan C.Y."/>
            <person name="Orejas M."/>
            <person name="Orosz E."/>
            <person name="Ouedraogo J.P."/>
            <person name="Overkamp K.M."/>
            <person name="Park H.-S."/>
            <person name="Perrone G."/>
            <person name="Piumi F."/>
            <person name="Punt P.J."/>
            <person name="Ram A.F."/>
            <person name="Ramon A."/>
            <person name="Rauscher S."/>
            <person name="Record E."/>
            <person name="Riano-Pachon D.M."/>
            <person name="Robert V."/>
            <person name="Roehrig J."/>
            <person name="Ruller R."/>
            <person name="Salamov A."/>
            <person name="Salih N.S."/>
            <person name="Samson R.A."/>
            <person name="Sandor E."/>
            <person name="Sanguinetti M."/>
            <person name="Schuetze T."/>
            <person name="Sepcic K."/>
            <person name="Shelest E."/>
            <person name="Sherlock G."/>
            <person name="Sophianopoulou V."/>
            <person name="Squina F.M."/>
            <person name="Sun H."/>
            <person name="Susca A."/>
            <person name="Todd R.B."/>
            <person name="Tsang A."/>
            <person name="Unkles S.E."/>
            <person name="van de Wiele N."/>
            <person name="van Rossen-Uffink D."/>
            <person name="Oliveira J.V."/>
            <person name="Vesth T.C."/>
            <person name="Visser J."/>
            <person name="Yu J.-H."/>
            <person name="Zhou M."/>
            <person name="Andersen M.R."/>
            <person name="Archer D.B."/>
            <person name="Baker S.E."/>
            <person name="Benoit I."/>
            <person name="Brakhage A.A."/>
            <person name="Braus G.H."/>
            <person name="Fischer R."/>
            <person name="Frisvad J.C."/>
            <person name="Goldman G.H."/>
            <person name="Houbraken J."/>
            <person name="Oakley B."/>
            <person name="Pocsi I."/>
            <person name="Scazzocchio C."/>
            <person name="Seiboth B."/>
            <person name="vanKuyk P.A."/>
            <person name="Wortman J."/>
            <person name="Dyer P.S."/>
            <person name="Grigoriev I.V."/>
        </authorList>
    </citation>
    <scope>NUCLEOTIDE SEQUENCE [LARGE SCALE GENOMIC DNA]</scope>
    <source>
        <strain evidence="2">CBS 106.47</strain>
    </source>
</reference>
<organism evidence="1 2">
    <name type="scientific">Aspergillus luchuensis (strain CBS 106.47)</name>
    <dbReference type="NCBI Taxonomy" id="1137211"/>
    <lineage>
        <taxon>Eukaryota</taxon>
        <taxon>Fungi</taxon>
        <taxon>Dikarya</taxon>
        <taxon>Ascomycota</taxon>
        <taxon>Pezizomycotina</taxon>
        <taxon>Eurotiomycetes</taxon>
        <taxon>Eurotiomycetidae</taxon>
        <taxon>Eurotiales</taxon>
        <taxon>Aspergillaceae</taxon>
        <taxon>Aspergillus</taxon>
        <taxon>Aspergillus subgen. Circumdati</taxon>
    </lineage>
</organism>
<protein>
    <submittedName>
        <fullName evidence="1">Uncharacterized protein</fullName>
    </submittedName>
</protein>
<name>A0A1M3TL53_ASPLC</name>
<dbReference type="EMBL" id="KV878240">
    <property type="protein sequence ID" value="OJZ87471.1"/>
    <property type="molecule type" value="Genomic_DNA"/>
</dbReference>
<evidence type="ECO:0000313" key="1">
    <source>
        <dbReference type="EMBL" id="OJZ87471.1"/>
    </source>
</evidence>
<accession>A0A1M3TL53</accession>